<evidence type="ECO:0000313" key="5">
    <source>
        <dbReference type="Proteomes" id="UP001550210"/>
    </source>
</evidence>
<gene>
    <name evidence="4" type="ORF">ABZZ21_23860</name>
</gene>
<feature type="compositionally biased region" description="Low complexity" evidence="1">
    <location>
        <begin position="219"/>
        <end position="234"/>
    </location>
</feature>
<sequence length="836" mass="92323">MPEPPDGRPNQTRGLQQEGGAAMTTTTTEARDLAPAQSALEVPEHDTNRAAFFAALGFGVVPMPTNKKMPRAKGWPDLAMTSVEEVEIYWRTFTPYGWQNIALTLDGWAVVDVDPKNGGTASLEKLTAEYELPATRVHHTASGPDSLHFIYRADPDRLLKSAPLDPSRYPGIDIKTGRGSLIVAPGSVIDGRRYEVVSAAEPVVAPPWLSEIQGAAQYPATSSVRSRTPSRVSAGRPRTATLAELRAVPPDDPARGNGWLAQVAGHLARKHTDHDAYVAELRAIDSESEVPHDKGSFMKTADSIWDREQDKPAESREPVNPEWGYPIQLKDGASNIRNLRTALNSGAIPDVYVQNGQLVKLYDDYGNVELPQGESQKAVAPFTNDTFGNEVADHIFFYQEIKDEDTGEYKMRPKQPRQETLRTVLGNRSWPGVPPLRGITRVPILRIDGTVLNEAGYDADSGMYFDPMCEFDQVPEQPTRGEVDRAFDFVYNQVLGGFPYASQADRANAFAYATHAVGRRFLEGASDGGVQPTPGANITAGSQGTGKSYLANVVRWTSGGTMTDYRPDETELSKTVISSLYNKSGAVVILDNVPDGYMVKNTTLANFLTSGTPDARLLGQTKNIRMINDVFWVLTGNGTRLSDDNRRRFFDIRLDAKMANPAMRDHFALGDLESYFKRNRRNRAKFIWCCLVLWRAWVVAGADEATPAMRGSYGWWSRPTAGFLEFLGIEGFMDNYDPGASAEADHWVPFLSAWFTKYGTKRLKVGQLMKDHVDNGEQDGWDGSFMLPTNAADFQDVRKAGDILAGKIDKVWSNGLVMRSAKRSGSNTYWVEKAEN</sequence>
<proteinExistence type="predicted"/>
<reference evidence="4 5" key="1">
    <citation type="submission" date="2024-06" db="EMBL/GenBank/DDBJ databases">
        <title>The Natural Products Discovery Center: Release of the First 8490 Sequenced Strains for Exploring Actinobacteria Biosynthetic Diversity.</title>
        <authorList>
            <person name="Kalkreuter E."/>
            <person name="Kautsar S.A."/>
            <person name="Yang D."/>
            <person name="Bader C.D."/>
            <person name="Teijaro C.N."/>
            <person name="Fluegel L."/>
            <person name="Davis C.M."/>
            <person name="Simpson J.R."/>
            <person name="Lauterbach L."/>
            <person name="Steele A.D."/>
            <person name="Gui C."/>
            <person name="Meng S."/>
            <person name="Li G."/>
            <person name="Viehrig K."/>
            <person name="Ye F."/>
            <person name="Su P."/>
            <person name="Kiefer A.F."/>
            <person name="Nichols A."/>
            <person name="Cepeda A.J."/>
            <person name="Yan W."/>
            <person name="Fan B."/>
            <person name="Jiang Y."/>
            <person name="Adhikari A."/>
            <person name="Zheng C.-J."/>
            <person name="Schuster L."/>
            <person name="Cowan T.M."/>
            <person name="Smanski M.J."/>
            <person name="Chevrette M.G."/>
            <person name="De Carvalho L.P.S."/>
            <person name="Shen B."/>
        </authorList>
    </citation>
    <scope>NUCLEOTIDE SEQUENCE [LARGE SCALE GENOMIC DNA]</scope>
    <source>
        <strain evidence="4 5">NPDC006434</strain>
    </source>
</reference>
<dbReference type="InterPro" id="IPR014820">
    <property type="entry name" value="PriCT_1"/>
</dbReference>
<dbReference type="Pfam" id="PF08708">
    <property type="entry name" value="PriCT_1"/>
    <property type="match status" value="1"/>
</dbReference>
<feature type="domain" description="DNA primase/polymerase bifunctional N-terminal" evidence="3">
    <location>
        <begin position="50"/>
        <end position="209"/>
    </location>
</feature>
<protein>
    <submittedName>
        <fullName evidence="4">Bifunctional DNA primase/polymerase</fullName>
    </submittedName>
</protein>
<comment type="caution">
    <text evidence="4">The sequence shown here is derived from an EMBL/GenBank/DDBJ whole genome shotgun (WGS) entry which is preliminary data.</text>
</comment>
<evidence type="ECO:0000256" key="1">
    <source>
        <dbReference type="SAM" id="MobiDB-lite"/>
    </source>
</evidence>
<dbReference type="EMBL" id="JBEXPZ010000031">
    <property type="protein sequence ID" value="MET9847528.1"/>
    <property type="molecule type" value="Genomic_DNA"/>
</dbReference>
<accession>A0ABV2V125</accession>
<dbReference type="CDD" id="cd04859">
    <property type="entry name" value="Prim_Pol"/>
    <property type="match status" value="1"/>
</dbReference>
<organism evidence="4 5">
    <name type="scientific">Streptomyces ossamyceticus</name>
    <dbReference type="NCBI Taxonomy" id="249581"/>
    <lineage>
        <taxon>Bacteria</taxon>
        <taxon>Bacillati</taxon>
        <taxon>Actinomycetota</taxon>
        <taxon>Actinomycetes</taxon>
        <taxon>Kitasatosporales</taxon>
        <taxon>Streptomycetaceae</taxon>
        <taxon>Streptomyces</taxon>
    </lineage>
</organism>
<feature type="region of interest" description="Disordered" evidence="1">
    <location>
        <begin position="1"/>
        <end position="25"/>
    </location>
</feature>
<evidence type="ECO:0000259" key="2">
    <source>
        <dbReference type="SMART" id="SM00942"/>
    </source>
</evidence>
<evidence type="ECO:0000259" key="3">
    <source>
        <dbReference type="SMART" id="SM00943"/>
    </source>
</evidence>
<keyword evidence="5" id="KW-1185">Reference proteome</keyword>
<dbReference type="Pfam" id="PF09250">
    <property type="entry name" value="Prim-Pol"/>
    <property type="match status" value="1"/>
</dbReference>
<dbReference type="InterPro" id="IPR015330">
    <property type="entry name" value="DNA_primase/pol_bifunc_N"/>
</dbReference>
<feature type="domain" description="Primase C-terminal 1" evidence="2">
    <location>
        <begin position="245"/>
        <end position="310"/>
    </location>
</feature>
<feature type="region of interest" description="Disordered" evidence="1">
    <location>
        <begin position="218"/>
        <end position="238"/>
    </location>
</feature>
<dbReference type="Proteomes" id="UP001550210">
    <property type="component" value="Unassembled WGS sequence"/>
</dbReference>
<dbReference type="SMART" id="SM00943">
    <property type="entry name" value="Prim-Pol"/>
    <property type="match status" value="1"/>
</dbReference>
<dbReference type="RefSeq" id="WP_355398853.1">
    <property type="nucleotide sequence ID" value="NZ_JBEXPZ010000031.1"/>
</dbReference>
<dbReference type="SUPFAM" id="SSF56747">
    <property type="entry name" value="Prim-pol domain"/>
    <property type="match status" value="1"/>
</dbReference>
<dbReference type="SMART" id="SM00942">
    <property type="entry name" value="PriCT_1"/>
    <property type="match status" value="1"/>
</dbReference>
<evidence type="ECO:0000313" key="4">
    <source>
        <dbReference type="EMBL" id="MET9847528.1"/>
    </source>
</evidence>
<name>A0ABV2V125_9ACTN</name>